<dbReference type="EMBL" id="UINC01028213">
    <property type="protein sequence ID" value="SVB08797.1"/>
    <property type="molecule type" value="Genomic_DNA"/>
</dbReference>
<proteinExistence type="predicted"/>
<reference evidence="1" key="1">
    <citation type="submission" date="2018-05" db="EMBL/GenBank/DDBJ databases">
        <authorList>
            <person name="Lanie J.A."/>
            <person name="Ng W.-L."/>
            <person name="Kazmierczak K.M."/>
            <person name="Andrzejewski T.M."/>
            <person name="Davidsen T.M."/>
            <person name="Wayne K.J."/>
            <person name="Tettelin H."/>
            <person name="Glass J.I."/>
            <person name="Rusch D."/>
            <person name="Podicherti R."/>
            <person name="Tsui H.-C.T."/>
            <person name="Winkler M.E."/>
        </authorList>
    </citation>
    <scope>NUCLEOTIDE SEQUENCE</scope>
</reference>
<accession>A0A382B6C3</accession>
<evidence type="ECO:0008006" key="2">
    <source>
        <dbReference type="Google" id="ProtNLM"/>
    </source>
</evidence>
<sequence>VKGRPKRGGFYYPNEIWDSAAYQSLTKSARNLLHCFAAELRWTGKGTKKRYTNNGEVSFTEIQFKELYGACSSTYLKARNKLIEVGFIKQTHRGGMCRGDMATYKLLFVDGCLPIEKRWRQYPEKNWADEIPRPKEQLVGVDTQWKKGETGRKLKPTLS</sequence>
<name>A0A382B6C3_9ZZZZ</name>
<feature type="non-terminal residue" evidence="1">
    <location>
        <position position="1"/>
    </location>
</feature>
<protein>
    <recommendedName>
        <fullName evidence="2">Bacteriophage lambda Replication protein O N-terminal domain-containing protein</fullName>
    </recommendedName>
</protein>
<organism evidence="1">
    <name type="scientific">marine metagenome</name>
    <dbReference type="NCBI Taxonomy" id="408172"/>
    <lineage>
        <taxon>unclassified sequences</taxon>
        <taxon>metagenomes</taxon>
        <taxon>ecological metagenomes</taxon>
    </lineage>
</organism>
<dbReference type="AlphaFoldDB" id="A0A382B6C3"/>
<evidence type="ECO:0000313" key="1">
    <source>
        <dbReference type="EMBL" id="SVB08797.1"/>
    </source>
</evidence>
<gene>
    <name evidence="1" type="ORF">METZ01_LOCUS161651</name>
</gene>